<keyword evidence="2" id="KW-1185">Reference proteome</keyword>
<proteinExistence type="predicted"/>
<comment type="caution">
    <text evidence="1">The sequence shown here is derived from an EMBL/GenBank/DDBJ whole genome shotgun (WGS) entry which is preliminary data.</text>
</comment>
<reference evidence="1 2" key="1">
    <citation type="submission" date="2024-09" db="EMBL/GenBank/DDBJ databases">
        <title>Genome sequencing and assembly of Phytophthora oleae, isolate VK10A, causative agent of rot of olive drupes.</title>
        <authorList>
            <person name="Conti Taguali S."/>
            <person name="Riolo M."/>
            <person name="La Spada F."/>
            <person name="Cacciola S.O."/>
            <person name="Dionisio G."/>
        </authorList>
    </citation>
    <scope>NUCLEOTIDE SEQUENCE [LARGE SCALE GENOMIC DNA]</scope>
    <source>
        <strain evidence="1 2">VK10A</strain>
    </source>
</reference>
<evidence type="ECO:0000313" key="2">
    <source>
        <dbReference type="Proteomes" id="UP001632037"/>
    </source>
</evidence>
<sequence length="62" mass="7058">MLGSPLKYVEAELPRKEKYSDDLVKILSGEQSGELKKVILPGLCSDSIRDLYDDIERLDFPM</sequence>
<dbReference type="Proteomes" id="UP001632037">
    <property type="component" value="Unassembled WGS sequence"/>
</dbReference>
<organism evidence="1 2">
    <name type="scientific">Phytophthora oleae</name>
    <dbReference type="NCBI Taxonomy" id="2107226"/>
    <lineage>
        <taxon>Eukaryota</taxon>
        <taxon>Sar</taxon>
        <taxon>Stramenopiles</taxon>
        <taxon>Oomycota</taxon>
        <taxon>Peronosporomycetes</taxon>
        <taxon>Peronosporales</taxon>
        <taxon>Peronosporaceae</taxon>
        <taxon>Phytophthora</taxon>
    </lineage>
</organism>
<evidence type="ECO:0000313" key="1">
    <source>
        <dbReference type="EMBL" id="KAL3662459.1"/>
    </source>
</evidence>
<name>A0ABD3F824_9STRA</name>
<protein>
    <submittedName>
        <fullName evidence="1">Uncharacterized protein</fullName>
    </submittedName>
</protein>
<dbReference type="EMBL" id="JBIMZQ010000031">
    <property type="protein sequence ID" value="KAL3662459.1"/>
    <property type="molecule type" value="Genomic_DNA"/>
</dbReference>
<accession>A0ABD3F824</accession>
<gene>
    <name evidence="1" type="ORF">V7S43_012316</name>
</gene>
<dbReference type="AlphaFoldDB" id="A0ABD3F824"/>